<accession>A0A0A8YP38</accession>
<evidence type="ECO:0000313" key="1">
    <source>
        <dbReference type="EMBL" id="JAD27696.1"/>
    </source>
</evidence>
<reference evidence="1" key="1">
    <citation type="submission" date="2014-09" db="EMBL/GenBank/DDBJ databases">
        <authorList>
            <person name="Magalhaes I.L.F."/>
            <person name="Oliveira U."/>
            <person name="Santos F.R."/>
            <person name="Vidigal T.H.D.A."/>
            <person name="Brescovit A.D."/>
            <person name="Santos A.J."/>
        </authorList>
    </citation>
    <scope>NUCLEOTIDE SEQUENCE</scope>
    <source>
        <tissue evidence="1">Shoot tissue taken approximately 20 cm above the soil surface</tissue>
    </source>
</reference>
<name>A0A0A8YP38_ARUDO</name>
<sequence length="26" mass="2924">MNSENSFTRKDTSLLLMAYGIFLSGK</sequence>
<organism evidence="1">
    <name type="scientific">Arundo donax</name>
    <name type="common">Giant reed</name>
    <name type="synonym">Donax arundinaceus</name>
    <dbReference type="NCBI Taxonomy" id="35708"/>
    <lineage>
        <taxon>Eukaryota</taxon>
        <taxon>Viridiplantae</taxon>
        <taxon>Streptophyta</taxon>
        <taxon>Embryophyta</taxon>
        <taxon>Tracheophyta</taxon>
        <taxon>Spermatophyta</taxon>
        <taxon>Magnoliopsida</taxon>
        <taxon>Liliopsida</taxon>
        <taxon>Poales</taxon>
        <taxon>Poaceae</taxon>
        <taxon>PACMAD clade</taxon>
        <taxon>Arundinoideae</taxon>
        <taxon>Arundineae</taxon>
        <taxon>Arundo</taxon>
    </lineage>
</organism>
<protein>
    <submittedName>
        <fullName evidence="1">Uncharacterized protein</fullName>
    </submittedName>
</protein>
<reference evidence="1" key="2">
    <citation type="journal article" date="2015" name="Data Brief">
        <title>Shoot transcriptome of the giant reed, Arundo donax.</title>
        <authorList>
            <person name="Barrero R.A."/>
            <person name="Guerrero F.D."/>
            <person name="Moolhuijzen P."/>
            <person name="Goolsby J.A."/>
            <person name="Tidwell J."/>
            <person name="Bellgard S.E."/>
            <person name="Bellgard M.I."/>
        </authorList>
    </citation>
    <scope>NUCLEOTIDE SEQUENCE</scope>
    <source>
        <tissue evidence="1">Shoot tissue taken approximately 20 cm above the soil surface</tissue>
    </source>
</reference>
<dbReference type="EMBL" id="GBRH01270199">
    <property type="protein sequence ID" value="JAD27696.1"/>
    <property type="molecule type" value="Transcribed_RNA"/>
</dbReference>
<proteinExistence type="predicted"/>
<dbReference type="AlphaFoldDB" id="A0A0A8YP38"/>